<sequence>MAGLFILGLWIGAAGHVLVDEFTHEGRWAHTAIAWYDTLIASD</sequence>
<name>A0A1H4B7N6_9ACTO</name>
<evidence type="ECO:0000313" key="2">
    <source>
        <dbReference type="Proteomes" id="UP000199288"/>
    </source>
</evidence>
<dbReference type="InterPro" id="IPR025238">
    <property type="entry name" value="DUF4184"/>
</dbReference>
<proteinExistence type="predicted"/>
<dbReference type="Proteomes" id="UP000199288">
    <property type="component" value="Unassembled WGS sequence"/>
</dbReference>
<keyword evidence="2" id="KW-1185">Reference proteome</keyword>
<evidence type="ECO:0000313" key="1">
    <source>
        <dbReference type="EMBL" id="SEA44130.1"/>
    </source>
</evidence>
<dbReference type="AlphaFoldDB" id="A0A1H4B7N6"/>
<dbReference type="Pfam" id="PF13803">
    <property type="entry name" value="DUF4184"/>
    <property type="match status" value="1"/>
</dbReference>
<organism evidence="1 2">
    <name type="scientific">Bowdeniella nasicola</name>
    <dbReference type="NCBI Taxonomy" id="208480"/>
    <lineage>
        <taxon>Bacteria</taxon>
        <taxon>Bacillati</taxon>
        <taxon>Actinomycetota</taxon>
        <taxon>Actinomycetes</taxon>
        <taxon>Actinomycetales</taxon>
        <taxon>Actinomycetaceae</taxon>
        <taxon>Bowdeniella</taxon>
    </lineage>
</organism>
<reference evidence="2" key="1">
    <citation type="submission" date="2016-10" db="EMBL/GenBank/DDBJ databases">
        <authorList>
            <person name="Varghese N."/>
            <person name="Submissions S."/>
        </authorList>
    </citation>
    <scope>NUCLEOTIDE SEQUENCE [LARGE SCALE GENOMIC DNA]</scope>
    <source>
        <strain evidence="2">KPR-1</strain>
    </source>
</reference>
<accession>A0A1H4B7N6</accession>
<protein>
    <submittedName>
        <fullName evidence="1">Uncharacterized protein</fullName>
    </submittedName>
</protein>
<dbReference type="EMBL" id="FNQV01000009">
    <property type="protein sequence ID" value="SEA44130.1"/>
    <property type="molecule type" value="Genomic_DNA"/>
</dbReference>
<gene>
    <name evidence="1" type="ORF">SAMN02910418_01598</name>
</gene>